<dbReference type="Pfam" id="PF01569">
    <property type="entry name" value="PAP2"/>
    <property type="match status" value="1"/>
</dbReference>
<sequence>MLNRPYRIATGLFRFVAIASLSIACVSAIAQSPNDTALRGLSPVTTLYKTANGQAALSANLTVTGGIQTGAIPQPTLLPAEEQRQLALRDAAITSANAAQLADALGTALGSAYVARAHYIDRSHFTVASESVTQVLNVALSTSGTHSAIAKFFFANGTTDGKTAATGPAADAMHAANGVTDPFGRAYHLPAGSPNADTYGNSRPFQTEPEFRRIVGRDYFNLVTDNTVYTRGPVMDLINSPSYPSGHTTYGYTASLVLGLLVPDRYPQMIARGAEYGNSRIIVGAHYAMDVLGGRTLALHDMAHLLANDPAYLKSSKVSDFRAAVTQARTDLGHVLESACGKTVAECATEDTSRYSDASAVSAFYAVTQTYGLPVVYPETATKVEDVGKIAPEAGYLLTAAYPSLTLAEADQILTETEGPGGGFLDDGSAFGLYSRINLYEAAVRAASLTKSRAGTK</sequence>
<gene>
    <name evidence="3" type="ORF">SAMN05444167_2871</name>
</gene>
<evidence type="ECO:0000256" key="1">
    <source>
        <dbReference type="SAM" id="SignalP"/>
    </source>
</evidence>
<dbReference type="InterPro" id="IPR001011">
    <property type="entry name" value="Acid_Pase_classA_bac"/>
</dbReference>
<proteinExistence type="predicted"/>
<accession>A0A1G7MQ10</accession>
<protein>
    <submittedName>
        <fullName evidence="3">PAP2 superfamily protein</fullName>
    </submittedName>
</protein>
<dbReference type="Proteomes" id="UP000182427">
    <property type="component" value="Chromosome I"/>
</dbReference>
<dbReference type="RefSeq" id="WP_083345745.1">
    <property type="nucleotide sequence ID" value="NZ_LT629690.1"/>
</dbReference>
<evidence type="ECO:0000313" key="4">
    <source>
        <dbReference type="Proteomes" id="UP000182427"/>
    </source>
</evidence>
<dbReference type="Gene3D" id="1.20.144.10">
    <property type="entry name" value="Phosphatidic acid phosphatase type 2/haloperoxidase"/>
    <property type="match status" value="1"/>
</dbReference>
<evidence type="ECO:0000313" key="3">
    <source>
        <dbReference type="EMBL" id="SDF63761.1"/>
    </source>
</evidence>
<dbReference type="InterPro" id="IPR000326">
    <property type="entry name" value="PAP2/HPO"/>
</dbReference>
<dbReference type="InterPro" id="IPR036938">
    <property type="entry name" value="PAP2/HPO_sf"/>
</dbReference>
<name>A0A1G7MQ10_9BACT</name>
<dbReference type="GO" id="GO:0003993">
    <property type="term" value="F:acid phosphatase activity"/>
    <property type="evidence" value="ECO:0007669"/>
    <property type="project" value="InterPro"/>
</dbReference>
<keyword evidence="4" id="KW-1185">Reference proteome</keyword>
<dbReference type="PRINTS" id="PR00483">
    <property type="entry name" value="BACPHPHTASE"/>
</dbReference>
<organism evidence="3 4">
    <name type="scientific">Terriglobus roseus</name>
    <dbReference type="NCBI Taxonomy" id="392734"/>
    <lineage>
        <taxon>Bacteria</taxon>
        <taxon>Pseudomonadati</taxon>
        <taxon>Acidobacteriota</taxon>
        <taxon>Terriglobia</taxon>
        <taxon>Terriglobales</taxon>
        <taxon>Acidobacteriaceae</taxon>
        <taxon>Terriglobus</taxon>
    </lineage>
</organism>
<feature type="chain" id="PRO_5009242008" evidence="1">
    <location>
        <begin position="31"/>
        <end position="457"/>
    </location>
</feature>
<dbReference type="EMBL" id="LT629690">
    <property type="protein sequence ID" value="SDF63761.1"/>
    <property type="molecule type" value="Genomic_DNA"/>
</dbReference>
<dbReference type="SUPFAM" id="SSF48317">
    <property type="entry name" value="Acid phosphatase/Vanadium-dependent haloperoxidase"/>
    <property type="match status" value="1"/>
</dbReference>
<evidence type="ECO:0000259" key="2">
    <source>
        <dbReference type="Pfam" id="PF01569"/>
    </source>
</evidence>
<keyword evidence="1" id="KW-0732">Signal</keyword>
<dbReference type="AlphaFoldDB" id="A0A1G7MQ10"/>
<dbReference type="GO" id="GO:0030288">
    <property type="term" value="C:outer membrane-bounded periplasmic space"/>
    <property type="evidence" value="ECO:0007669"/>
    <property type="project" value="InterPro"/>
</dbReference>
<dbReference type="PROSITE" id="PS51257">
    <property type="entry name" value="PROKAR_LIPOPROTEIN"/>
    <property type="match status" value="1"/>
</dbReference>
<feature type="signal peptide" evidence="1">
    <location>
        <begin position="1"/>
        <end position="30"/>
    </location>
</feature>
<feature type="domain" description="Phosphatidic acid phosphatase type 2/haloperoxidase" evidence="2">
    <location>
        <begin position="198"/>
        <end position="299"/>
    </location>
</feature>
<dbReference type="OrthoDB" id="9805301at2"/>
<reference evidence="3 4" key="1">
    <citation type="submission" date="2016-10" db="EMBL/GenBank/DDBJ databases">
        <authorList>
            <person name="de Groot N.N."/>
        </authorList>
    </citation>
    <scope>NUCLEOTIDE SEQUENCE [LARGE SCALE GENOMIC DNA]</scope>
    <source>
        <strain evidence="3 4">GAS232</strain>
    </source>
</reference>